<dbReference type="Gene3D" id="1.10.10.10">
    <property type="entry name" value="Winged helix-like DNA-binding domain superfamily/Winged helix DNA-binding domain"/>
    <property type="match status" value="1"/>
</dbReference>
<dbReference type="Pfam" id="PF03466">
    <property type="entry name" value="LysR_substrate"/>
    <property type="match status" value="1"/>
</dbReference>
<dbReference type="Pfam" id="PF00126">
    <property type="entry name" value="HTH_1"/>
    <property type="match status" value="1"/>
</dbReference>
<dbReference type="AlphaFoldDB" id="A0A193LJC2"/>
<evidence type="ECO:0000256" key="2">
    <source>
        <dbReference type="ARBA" id="ARBA00023015"/>
    </source>
</evidence>
<dbReference type="OrthoDB" id="9786526at2"/>
<dbReference type="GO" id="GO:0003700">
    <property type="term" value="F:DNA-binding transcription factor activity"/>
    <property type="evidence" value="ECO:0007669"/>
    <property type="project" value="InterPro"/>
</dbReference>
<gene>
    <name evidence="6" type="ORF">BA177_16410</name>
</gene>
<dbReference type="PANTHER" id="PTHR30126:SF21">
    <property type="entry name" value="TRANSCRIPTIONAL REGULATOR-RELATED"/>
    <property type="match status" value="1"/>
</dbReference>
<keyword evidence="7" id="KW-1185">Reference proteome</keyword>
<dbReference type="GO" id="GO:0000976">
    <property type="term" value="F:transcription cis-regulatory region binding"/>
    <property type="evidence" value="ECO:0007669"/>
    <property type="project" value="TreeGrafter"/>
</dbReference>
<proteinExistence type="inferred from homology"/>
<dbReference type="FunFam" id="1.10.10.10:FF:000001">
    <property type="entry name" value="LysR family transcriptional regulator"/>
    <property type="match status" value="1"/>
</dbReference>
<evidence type="ECO:0000256" key="3">
    <source>
        <dbReference type="ARBA" id="ARBA00023125"/>
    </source>
</evidence>
<dbReference type="RefSeq" id="WP_068617996.1">
    <property type="nucleotide sequence ID" value="NZ_CP016268.1"/>
</dbReference>
<dbReference type="InterPro" id="IPR036390">
    <property type="entry name" value="WH_DNA-bd_sf"/>
</dbReference>
<evidence type="ECO:0000259" key="5">
    <source>
        <dbReference type="PROSITE" id="PS50931"/>
    </source>
</evidence>
<protein>
    <submittedName>
        <fullName evidence="6">LysR family transcriptional regulator</fullName>
    </submittedName>
</protein>
<feature type="domain" description="HTH lysR-type" evidence="5">
    <location>
        <begin position="1"/>
        <end position="58"/>
    </location>
</feature>
<sequence>MDTELARTFLTVVSAGNFVKAAERLFVTQSTVSARIQSLEQQLGCRLFVRNKAGAFLTAEGQLFQKYAVSLLRTVERAHQAVGVPHGFRASLTIGARFALWEDLLLPWLGAMRHTAPDIALRTEIGFEDDLMLGLVEGGIDIAVLYTPQSRPGLTVEPLLVEELILVSTDKLENVSAALDTYVHVDWGPEFMARHAAQFPDISGFGLTANVGWIGIEYLLMHGGCGYFPLRTVSKYLADQRLHRVDSAPAFQLPAYLVYPSNPESGLLDTALTQIRDLAGSLAKR</sequence>
<reference evidence="6 7" key="1">
    <citation type="submission" date="2016-06" db="EMBL/GenBank/DDBJ databases">
        <title>Complete genome sequence of a deep-branching marine Gamma Proteobacterium Woeseia oceani type strain XK5.</title>
        <authorList>
            <person name="Mu D."/>
            <person name="Du Z."/>
        </authorList>
    </citation>
    <scope>NUCLEOTIDE SEQUENCE [LARGE SCALE GENOMIC DNA]</scope>
    <source>
        <strain evidence="6 7">XK5</strain>
    </source>
</reference>
<dbReference type="Gene3D" id="3.40.190.10">
    <property type="entry name" value="Periplasmic binding protein-like II"/>
    <property type="match status" value="1"/>
</dbReference>
<evidence type="ECO:0000313" key="6">
    <source>
        <dbReference type="EMBL" id="ANO52556.1"/>
    </source>
</evidence>
<evidence type="ECO:0000256" key="1">
    <source>
        <dbReference type="ARBA" id="ARBA00009437"/>
    </source>
</evidence>
<dbReference type="SUPFAM" id="SSF53850">
    <property type="entry name" value="Periplasmic binding protein-like II"/>
    <property type="match status" value="1"/>
</dbReference>
<keyword evidence="4" id="KW-0804">Transcription</keyword>
<dbReference type="InterPro" id="IPR000847">
    <property type="entry name" value="LysR_HTH_N"/>
</dbReference>
<dbReference type="EMBL" id="CP016268">
    <property type="protein sequence ID" value="ANO52556.1"/>
    <property type="molecule type" value="Genomic_DNA"/>
</dbReference>
<dbReference type="KEGG" id="woc:BA177_16410"/>
<keyword evidence="2" id="KW-0805">Transcription regulation</keyword>
<keyword evidence="3" id="KW-0238">DNA-binding</keyword>
<dbReference type="InterPro" id="IPR005119">
    <property type="entry name" value="LysR_subst-bd"/>
</dbReference>
<name>A0A193LJC2_9GAMM</name>
<dbReference type="STRING" id="1548547.BA177_16410"/>
<organism evidence="6 7">
    <name type="scientific">Woeseia oceani</name>
    <dbReference type="NCBI Taxonomy" id="1548547"/>
    <lineage>
        <taxon>Bacteria</taxon>
        <taxon>Pseudomonadati</taxon>
        <taxon>Pseudomonadota</taxon>
        <taxon>Gammaproteobacteria</taxon>
        <taxon>Woeseiales</taxon>
        <taxon>Woeseiaceae</taxon>
        <taxon>Woeseia</taxon>
    </lineage>
</organism>
<dbReference type="PROSITE" id="PS50931">
    <property type="entry name" value="HTH_LYSR"/>
    <property type="match status" value="1"/>
</dbReference>
<dbReference type="InterPro" id="IPR036388">
    <property type="entry name" value="WH-like_DNA-bd_sf"/>
</dbReference>
<dbReference type="PRINTS" id="PR00039">
    <property type="entry name" value="HTHLYSR"/>
</dbReference>
<comment type="similarity">
    <text evidence="1">Belongs to the LysR transcriptional regulatory family.</text>
</comment>
<dbReference type="PANTHER" id="PTHR30126">
    <property type="entry name" value="HTH-TYPE TRANSCRIPTIONAL REGULATOR"/>
    <property type="match status" value="1"/>
</dbReference>
<evidence type="ECO:0000313" key="7">
    <source>
        <dbReference type="Proteomes" id="UP000092695"/>
    </source>
</evidence>
<dbReference type="SUPFAM" id="SSF46785">
    <property type="entry name" value="Winged helix' DNA-binding domain"/>
    <property type="match status" value="1"/>
</dbReference>
<dbReference type="Proteomes" id="UP000092695">
    <property type="component" value="Chromosome"/>
</dbReference>
<accession>A0A193LJC2</accession>
<evidence type="ECO:0000256" key="4">
    <source>
        <dbReference type="ARBA" id="ARBA00023163"/>
    </source>
</evidence>
<dbReference type="CDD" id="cd05466">
    <property type="entry name" value="PBP2_LTTR_substrate"/>
    <property type="match status" value="1"/>
</dbReference>